<keyword evidence="3" id="KW-1185">Reference proteome</keyword>
<dbReference type="EMBL" id="MU865097">
    <property type="protein sequence ID" value="KAK4457794.1"/>
    <property type="molecule type" value="Genomic_DNA"/>
</dbReference>
<comment type="caution">
    <text evidence="2">The sequence shown here is derived from an EMBL/GenBank/DDBJ whole genome shotgun (WGS) entry which is preliminary data.</text>
</comment>
<feature type="compositionally biased region" description="Basic and acidic residues" evidence="1">
    <location>
        <begin position="236"/>
        <end position="250"/>
    </location>
</feature>
<dbReference type="Proteomes" id="UP001321749">
    <property type="component" value="Unassembled WGS sequence"/>
</dbReference>
<protein>
    <recommendedName>
        <fullName evidence="4">Telomeric single stranded DNA binding POT1/Cdc13 domain-containing protein</fullName>
    </recommendedName>
</protein>
<feature type="region of interest" description="Disordered" evidence="1">
    <location>
        <begin position="346"/>
        <end position="404"/>
    </location>
</feature>
<evidence type="ECO:0000256" key="1">
    <source>
        <dbReference type="SAM" id="MobiDB-lite"/>
    </source>
</evidence>
<feature type="compositionally biased region" description="Low complexity" evidence="1">
    <location>
        <begin position="361"/>
        <end position="374"/>
    </location>
</feature>
<accession>A0AAV9HCV0</accession>
<evidence type="ECO:0000313" key="3">
    <source>
        <dbReference type="Proteomes" id="UP001321749"/>
    </source>
</evidence>
<reference evidence="2" key="2">
    <citation type="submission" date="2023-06" db="EMBL/GenBank/DDBJ databases">
        <authorList>
            <consortium name="Lawrence Berkeley National Laboratory"/>
            <person name="Mondo S.J."/>
            <person name="Hensen N."/>
            <person name="Bonometti L."/>
            <person name="Westerberg I."/>
            <person name="Brannstrom I.O."/>
            <person name="Guillou S."/>
            <person name="Cros-Aarteil S."/>
            <person name="Calhoun S."/>
            <person name="Haridas S."/>
            <person name="Kuo A."/>
            <person name="Pangilinan J."/>
            <person name="Riley R."/>
            <person name="Labutti K."/>
            <person name="Andreopoulos B."/>
            <person name="Lipzen A."/>
            <person name="Chen C."/>
            <person name="Yanf M."/>
            <person name="Daum C."/>
            <person name="Ng V."/>
            <person name="Clum A."/>
            <person name="Steindorff A."/>
            <person name="Ohm R."/>
            <person name="Martin F."/>
            <person name="Silar P."/>
            <person name="Natvig D."/>
            <person name="Lalanne C."/>
            <person name="Gautier V."/>
            <person name="Ament-Velasquez S.L."/>
            <person name="Kruys A."/>
            <person name="Hutchinson M.I."/>
            <person name="Powell A.J."/>
            <person name="Barry K."/>
            <person name="Miller A.N."/>
            <person name="Grigoriev I.V."/>
            <person name="Debuchy R."/>
            <person name="Gladieux P."/>
            <person name="Thoren M.H."/>
            <person name="Johannesson H."/>
        </authorList>
    </citation>
    <scope>NUCLEOTIDE SEQUENCE</scope>
    <source>
        <strain evidence="2">PSN324</strain>
    </source>
</reference>
<evidence type="ECO:0000313" key="2">
    <source>
        <dbReference type="EMBL" id="KAK4457794.1"/>
    </source>
</evidence>
<feature type="compositionally biased region" description="Acidic residues" evidence="1">
    <location>
        <begin position="22"/>
        <end position="55"/>
    </location>
</feature>
<feature type="region of interest" description="Disordered" evidence="1">
    <location>
        <begin position="16"/>
        <end position="74"/>
    </location>
</feature>
<feature type="compositionally biased region" description="Pro residues" evidence="1">
    <location>
        <begin position="375"/>
        <end position="390"/>
    </location>
</feature>
<feature type="compositionally biased region" description="Basic and acidic residues" evidence="1">
    <location>
        <begin position="277"/>
        <end position="291"/>
    </location>
</feature>
<organism evidence="2 3">
    <name type="scientific">Cladorrhinum samala</name>
    <dbReference type="NCBI Taxonomy" id="585594"/>
    <lineage>
        <taxon>Eukaryota</taxon>
        <taxon>Fungi</taxon>
        <taxon>Dikarya</taxon>
        <taxon>Ascomycota</taxon>
        <taxon>Pezizomycotina</taxon>
        <taxon>Sordariomycetes</taxon>
        <taxon>Sordariomycetidae</taxon>
        <taxon>Sordariales</taxon>
        <taxon>Podosporaceae</taxon>
        <taxon>Cladorrhinum</taxon>
    </lineage>
</organism>
<reference evidence="2" key="1">
    <citation type="journal article" date="2023" name="Mol. Phylogenet. Evol.">
        <title>Genome-scale phylogeny and comparative genomics of the fungal order Sordariales.</title>
        <authorList>
            <person name="Hensen N."/>
            <person name="Bonometti L."/>
            <person name="Westerberg I."/>
            <person name="Brannstrom I.O."/>
            <person name="Guillou S."/>
            <person name="Cros-Aarteil S."/>
            <person name="Calhoun S."/>
            <person name="Haridas S."/>
            <person name="Kuo A."/>
            <person name="Mondo S."/>
            <person name="Pangilinan J."/>
            <person name="Riley R."/>
            <person name="LaButti K."/>
            <person name="Andreopoulos B."/>
            <person name="Lipzen A."/>
            <person name="Chen C."/>
            <person name="Yan M."/>
            <person name="Daum C."/>
            <person name="Ng V."/>
            <person name="Clum A."/>
            <person name="Steindorff A."/>
            <person name="Ohm R.A."/>
            <person name="Martin F."/>
            <person name="Silar P."/>
            <person name="Natvig D.O."/>
            <person name="Lalanne C."/>
            <person name="Gautier V."/>
            <person name="Ament-Velasquez S.L."/>
            <person name="Kruys A."/>
            <person name="Hutchinson M.I."/>
            <person name="Powell A.J."/>
            <person name="Barry K."/>
            <person name="Miller A.N."/>
            <person name="Grigoriev I.V."/>
            <person name="Debuchy R."/>
            <person name="Gladieux P."/>
            <person name="Hiltunen Thoren M."/>
            <person name="Johannesson H."/>
        </authorList>
    </citation>
    <scope>NUCLEOTIDE SEQUENCE</scope>
    <source>
        <strain evidence="2">PSN324</strain>
    </source>
</reference>
<feature type="region of interest" description="Disordered" evidence="1">
    <location>
        <begin position="269"/>
        <end position="317"/>
    </location>
</feature>
<evidence type="ECO:0008006" key="4">
    <source>
        <dbReference type="Google" id="ProtNLM"/>
    </source>
</evidence>
<proteinExistence type="predicted"/>
<dbReference type="AlphaFoldDB" id="A0AAV9HCV0"/>
<name>A0AAV9HCV0_9PEZI</name>
<feature type="compositionally biased region" description="Polar residues" evidence="1">
    <location>
        <begin position="349"/>
        <end position="360"/>
    </location>
</feature>
<gene>
    <name evidence="2" type="ORF">QBC42DRAFT_235554</name>
</gene>
<feature type="region of interest" description="Disordered" evidence="1">
    <location>
        <begin position="111"/>
        <end position="134"/>
    </location>
</feature>
<feature type="region of interest" description="Disordered" evidence="1">
    <location>
        <begin position="224"/>
        <end position="256"/>
    </location>
</feature>
<sequence>MDTGYHHSFNASDLDSVSDLYENGDSDKDDDDDYDYEDYDHDDYDDDYNDDDDDHDSNSTTRNPIVSKDPSKPIDLDVDRPSLIRDILRTRYCVLGSVFLVEGIEARVLGDEDEGEGRGGEGWGKAGKGRRRRKEGWRKKRRAVRVMLGDGELCIQALLKAEAHWLVDRELVWEGCYVRVDKMELGFIEPGEKGGDREAYLLVEDMVTVGWNRQFLRIIGKEEPREEEQEVQGGGKKVEKEDLAGEKDFDVGDGDDEELEELMRLAEEMAEIPRPPGGDKDGERFGSEASREYPIAVQDFADPPPAQKGPPIKQKEEELDYISGSDDEAFQALEVSPDRVLQRRATLAAQKSSQQNPEAATQQPIQQQQQQQQQKPPPPLPPLPPQPPPITDDKPPPRPWMANDPTQPLKLTLLQKIPHLPYKQNWMVNVLCVVVSLSEVEGCTIPPYVQRTAWIADASTTKHVHLTVFLDPAKFTPRLGSVVLLVGVKNHRFDGGSLKKYMSDKAKKGMSWWVQEPGKLGWCEGEVRRLEEWWRGKEPVGRLTRSEKGKV</sequence>